<dbReference type="EMBL" id="AAXT01000001">
    <property type="protein sequence ID" value="EDO07909.1"/>
    <property type="molecule type" value="Genomic_DNA"/>
</dbReference>
<dbReference type="AlphaFoldDB" id="A7AMX5"/>
<keyword evidence="3" id="KW-1185">Reference proteome</keyword>
<accession>A7AMX5</accession>
<feature type="transmembrane region" description="Helical" evidence="1">
    <location>
        <begin position="67"/>
        <end position="88"/>
    </location>
</feature>
<dbReference type="KEGG" id="bbo:BBOV_III003450"/>
<dbReference type="VEuPathDB" id="PiroplasmaDB:BBOV_III003450"/>
<sequence>MMLFCLPMPLMVVLRHRPLEAVIIATVINIVQSPSLSLLGLWYIVSLLALHYPLMDKAFGFTKMATVMFGAMIFSVVAYVVWVGRYIANPNYFFAPQLAILATLCMVLEDYTCATTQLANSAMAHEKKH</sequence>
<dbReference type="GeneID" id="5479725"/>
<keyword evidence="1" id="KW-0812">Transmembrane</keyword>
<protein>
    <submittedName>
        <fullName evidence="2">Membrane protein, putative</fullName>
    </submittedName>
</protein>
<keyword evidence="1" id="KW-1133">Transmembrane helix</keyword>
<dbReference type="STRING" id="5865.A7AMX5"/>
<comment type="caution">
    <text evidence="2">The sequence shown here is derived from an EMBL/GenBank/DDBJ whole genome shotgun (WGS) entry which is preliminary data.</text>
</comment>
<dbReference type="InParanoid" id="A7AMX5"/>
<organism evidence="2 3">
    <name type="scientific">Babesia bovis</name>
    <dbReference type="NCBI Taxonomy" id="5865"/>
    <lineage>
        <taxon>Eukaryota</taxon>
        <taxon>Sar</taxon>
        <taxon>Alveolata</taxon>
        <taxon>Apicomplexa</taxon>
        <taxon>Aconoidasida</taxon>
        <taxon>Piroplasmida</taxon>
        <taxon>Babesiidae</taxon>
        <taxon>Babesia</taxon>
    </lineage>
</organism>
<name>A7AMX5_BABBO</name>
<reference evidence="2 3" key="1">
    <citation type="journal article" date="2007" name="PLoS Pathog.">
        <title>Genome sequence of Babesia bovis and comparative analysis of apicomplexan hemoprotozoa.</title>
        <authorList>
            <person name="Brayton K.A."/>
            <person name="Lau A.O.T."/>
            <person name="Herndon D.R."/>
            <person name="Hannick L."/>
            <person name="Kappmeyer L.S."/>
            <person name="Berens S.J."/>
            <person name="Bidwell S.L."/>
            <person name="Brown W.C."/>
            <person name="Crabtree J."/>
            <person name="Fadrosh D."/>
            <person name="Feldblum T."/>
            <person name="Forberger H.A."/>
            <person name="Haas B.J."/>
            <person name="Howell J.M."/>
            <person name="Khouri H."/>
            <person name="Koo H."/>
            <person name="Mann D.J."/>
            <person name="Norimine J."/>
            <person name="Paulsen I.T."/>
            <person name="Radune D."/>
            <person name="Ren Q."/>
            <person name="Smith R.K. Jr."/>
            <person name="Suarez C.E."/>
            <person name="White O."/>
            <person name="Wortman J.R."/>
            <person name="Knowles D.P. Jr."/>
            <person name="McElwain T.F."/>
            <person name="Nene V.M."/>
        </authorList>
    </citation>
    <scope>NUCLEOTIDE SEQUENCE [LARGE SCALE GENOMIC DNA]</scope>
    <source>
        <strain evidence="2">T2Bo</strain>
    </source>
</reference>
<gene>
    <name evidence="2" type="ORF">BBOV_III003450</name>
</gene>
<evidence type="ECO:0000313" key="2">
    <source>
        <dbReference type="EMBL" id="EDO07909.1"/>
    </source>
</evidence>
<evidence type="ECO:0000313" key="3">
    <source>
        <dbReference type="Proteomes" id="UP000002173"/>
    </source>
</evidence>
<keyword evidence="1" id="KW-0472">Membrane</keyword>
<dbReference type="Pfam" id="PF06728">
    <property type="entry name" value="PIG-U"/>
    <property type="match status" value="1"/>
</dbReference>
<evidence type="ECO:0000256" key="1">
    <source>
        <dbReference type="SAM" id="Phobius"/>
    </source>
</evidence>
<proteinExistence type="predicted"/>
<dbReference type="Proteomes" id="UP000002173">
    <property type="component" value="Chromosome 3"/>
</dbReference>